<organism evidence="1">
    <name type="scientific">Arundo donax</name>
    <name type="common">Giant reed</name>
    <name type="synonym">Donax arundinaceus</name>
    <dbReference type="NCBI Taxonomy" id="35708"/>
    <lineage>
        <taxon>Eukaryota</taxon>
        <taxon>Viridiplantae</taxon>
        <taxon>Streptophyta</taxon>
        <taxon>Embryophyta</taxon>
        <taxon>Tracheophyta</taxon>
        <taxon>Spermatophyta</taxon>
        <taxon>Magnoliopsida</taxon>
        <taxon>Liliopsida</taxon>
        <taxon>Poales</taxon>
        <taxon>Poaceae</taxon>
        <taxon>PACMAD clade</taxon>
        <taxon>Arundinoideae</taxon>
        <taxon>Arundineae</taxon>
        <taxon>Arundo</taxon>
    </lineage>
</organism>
<dbReference type="AlphaFoldDB" id="A0A0A9DXD8"/>
<dbReference type="EMBL" id="GBRH01207550">
    <property type="protein sequence ID" value="JAD90345.1"/>
    <property type="molecule type" value="Transcribed_RNA"/>
</dbReference>
<name>A0A0A9DXD8_ARUDO</name>
<reference evidence="1" key="2">
    <citation type="journal article" date="2015" name="Data Brief">
        <title>Shoot transcriptome of the giant reed, Arundo donax.</title>
        <authorList>
            <person name="Barrero R.A."/>
            <person name="Guerrero F.D."/>
            <person name="Moolhuijzen P."/>
            <person name="Goolsby J.A."/>
            <person name="Tidwell J."/>
            <person name="Bellgard S.E."/>
            <person name="Bellgard M.I."/>
        </authorList>
    </citation>
    <scope>NUCLEOTIDE SEQUENCE</scope>
    <source>
        <tissue evidence="1">Shoot tissue taken approximately 20 cm above the soil surface</tissue>
    </source>
</reference>
<reference evidence="1" key="1">
    <citation type="submission" date="2014-09" db="EMBL/GenBank/DDBJ databases">
        <authorList>
            <person name="Magalhaes I.L.F."/>
            <person name="Oliveira U."/>
            <person name="Santos F.R."/>
            <person name="Vidigal T.H.D.A."/>
            <person name="Brescovit A.D."/>
            <person name="Santos A.J."/>
        </authorList>
    </citation>
    <scope>NUCLEOTIDE SEQUENCE</scope>
    <source>
        <tissue evidence="1">Shoot tissue taken approximately 20 cm above the soil surface</tissue>
    </source>
</reference>
<evidence type="ECO:0000313" key="1">
    <source>
        <dbReference type="EMBL" id="JAD90345.1"/>
    </source>
</evidence>
<protein>
    <submittedName>
        <fullName evidence="1">Uncharacterized protein</fullName>
    </submittedName>
</protein>
<sequence length="62" mass="7184">MQLTTERENARINVISCSYVHLSSVLTTKLGKPQHTYMAIQNQLAMYVLLNQYINKNVKGWE</sequence>
<accession>A0A0A9DXD8</accession>
<proteinExistence type="predicted"/>